<gene>
    <name evidence="1" type="ORF">FPE_LOCUS24429</name>
</gene>
<evidence type="ECO:0000313" key="1">
    <source>
        <dbReference type="EMBL" id="CAI9776999.1"/>
    </source>
</evidence>
<sequence>MGLMMNLCQRRHAINRYQRLHMRAMRSVRIGQSFRTLVLHAASMALLFKPPLTQISFLHQQVLLNRKSFYLKLTSLHLLMRHITLLMLPLLPSMKQIAMSCLIR</sequence>
<dbReference type="Proteomes" id="UP000834106">
    <property type="component" value="Chromosome 15"/>
</dbReference>
<reference evidence="1" key="1">
    <citation type="submission" date="2023-05" db="EMBL/GenBank/DDBJ databases">
        <authorList>
            <person name="Huff M."/>
        </authorList>
    </citation>
    <scope>NUCLEOTIDE SEQUENCE</scope>
</reference>
<protein>
    <submittedName>
        <fullName evidence="1">Uncharacterized protein</fullName>
    </submittedName>
</protein>
<name>A0AAD1ZWN0_9LAMI</name>
<dbReference type="EMBL" id="OU503050">
    <property type="protein sequence ID" value="CAI9776999.1"/>
    <property type="molecule type" value="Genomic_DNA"/>
</dbReference>
<dbReference type="AlphaFoldDB" id="A0AAD1ZWN0"/>
<proteinExistence type="predicted"/>
<accession>A0AAD1ZWN0</accession>
<evidence type="ECO:0000313" key="2">
    <source>
        <dbReference type="Proteomes" id="UP000834106"/>
    </source>
</evidence>
<keyword evidence="2" id="KW-1185">Reference proteome</keyword>
<organism evidence="1 2">
    <name type="scientific">Fraxinus pennsylvanica</name>
    <dbReference type="NCBI Taxonomy" id="56036"/>
    <lineage>
        <taxon>Eukaryota</taxon>
        <taxon>Viridiplantae</taxon>
        <taxon>Streptophyta</taxon>
        <taxon>Embryophyta</taxon>
        <taxon>Tracheophyta</taxon>
        <taxon>Spermatophyta</taxon>
        <taxon>Magnoliopsida</taxon>
        <taxon>eudicotyledons</taxon>
        <taxon>Gunneridae</taxon>
        <taxon>Pentapetalae</taxon>
        <taxon>asterids</taxon>
        <taxon>lamiids</taxon>
        <taxon>Lamiales</taxon>
        <taxon>Oleaceae</taxon>
        <taxon>Oleeae</taxon>
        <taxon>Fraxinus</taxon>
    </lineage>
</organism>